<dbReference type="SMART" id="SM00387">
    <property type="entry name" value="HATPase_c"/>
    <property type="match status" value="1"/>
</dbReference>
<evidence type="ECO:0000256" key="8">
    <source>
        <dbReference type="ARBA" id="ARBA00023012"/>
    </source>
</evidence>
<evidence type="ECO:0000256" key="1">
    <source>
        <dbReference type="ARBA" id="ARBA00000085"/>
    </source>
</evidence>
<dbReference type="PROSITE" id="PS50112">
    <property type="entry name" value="PAS"/>
    <property type="match status" value="2"/>
</dbReference>
<dbReference type="Pfam" id="PF00512">
    <property type="entry name" value="HisKA"/>
    <property type="match status" value="1"/>
</dbReference>
<dbReference type="InterPro" id="IPR001610">
    <property type="entry name" value="PAC"/>
</dbReference>
<dbReference type="PROSITE" id="PS50109">
    <property type="entry name" value="HIS_KIN"/>
    <property type="match status" value="1"/>
</dbReference>
<dbReference type="GO" id="GO:0005524">
    <property type="term" value="F:ATP binding"/>
    <property type="evidence" value="ECO:0007669"/>
    <property type="project" value="UniProtKB-KW"/>
</dbReference>
<dbReference type="Gene3D" id="3.30.565.10">
    <property type="entry name" value="Histidine kinase-like ATPase, C-terminal domain"/>
    <property type="match status" value="1"/>
</dbReference>
<evidence type="ECO:0000259" key="9">
    <source>
        <dbReference type="PROSITE" id="PS50109"/>
    </source>
</evidence>
<dbReference type="GO" id="GO:0042802">
    <property type="term" value="F:identical protein binding"/>
    <property type="evidence" value="ECO:0007669"/>
    <property type="project" value="UniProtKB-ARBA"/>
</dbReference>
<dbReference type="SMART" id="SM00388">
    <property type="entry name" value="HisKA"/>
    <property type="match status" value="1"/>
</dbReference>
<name>A0A327L0A5_9BRAD</name>
<dbReference type="Pfam" id="PF08447">
    <property type="entry name" value="PAS_3"/>
    <property type="match status" value="2"/>
</dbReference>
<dbReference type="InterPro" id="IPR036890">
    <property type="entry name" value="HATPase_C_sf"/>
</dbReference>
<gene>
    <name evidence="12" type="ORF">CH341_08600</name>
</gene>
<keyword evidence="4" id="KW-0808">Transferase</keyword>
<evidence type="ECO:0000256" key="5">
    <source>
        <dbReference type="ARBA" id="ARBA00022741"/>
    </source>
</evidence>
<feature type="domain" description="Histidine kinase" evidence="9">
    <location>
        <begin position="285"/>
        <end position="500"/>
    </location>
</feature>
<dbReference type="SUPFAM" id="SSF47384">
    <property type="entry name" value="Homodimeric domain of signal transducing histidine kinase"/>
    <property type="match status" value="1"/>
</dbReference>
<evidence type="ECO:0000313" key="12">
    <source>
        <dbReference type="EMBL" id="RAI44560.1"/>
    </source>
</evidence>
<keyword evidence="7" id="KW-0067">ATP-binding</keyword>
<feature type="domain" description="PAC" evidence="11">
    <location>
        <begin position="213"/>
        <end position="265"/>
    </location>
</feature>
<organism evidence="12 13">
    <name type="scientific">Rhodoplanes roseus</name>
    <dbReference type="NCBI Taxonomy" id="29409"/>
    <lineage>
        <taxon>Bacteria</taxon>
        <taxon>Pseudomonadati</taxon>
        <taxon>Pseudomonadota</taxon>
        <taxon>Alphaproteobacteria</taxon>
        <taxon>Hyphomicrobiales</taxon>
        <taxon>Nitrobacteraceae</taxon>
        <taxon>Rhodoplanes</taxon>
    </lineage>
</organism>
<dbReference type="CDD" id="cd00130">
    <property type="entry name" value="PAS"/>
    <property type="match status" value="2"/>
</dbReference>
<dbReference type="InterPro" id="IPR005467">
    <property type="entry name" value="His_kinase_dom"/>
</dbReference>
<proteinExistence type="predicted"/>
<evidence type="ECO:0000256" key="2">
    <source>
        <dbReference type="ARBA" id="ARBA00012438"/>
    </source>
</evidence>
<evidence type="ECO:0000259" key="11">
    <source>
        <dbReference type="PROSITE" id="PS50113"/>
    </source>
</evidence>
<evidence type="ECO:0000313" key="13">
    <source>
        <dbReference type="Proteomes" id="UP000249130"/>
    </source>
</evidence>
<dbReference type="PANTHER" id="PTHR43304:SF1">
    <property type="entry name" value="PAC DOMAIN-CONTAINING PROTEIN"/>
    <property type="match status" value="1"/>
</dbReference>
<dbReference type="InterPro" id="IPR035965">
    <property type="entry name" value="PAS-like_dom_sf"/>
</dbReference>
<dbReference type="NCBIfam" id="TIGR00229">
    <property type="entry name" value="sensory_box"/>
    <property type="match status" value="2"/>
</dbReference>
<dbReference type="Gene3D" id="1.10.287.130">
    <property type="match status" value="1"/>
</dbReference>
<dbReference type="SUPFAM" id="SSF55874">
    <property type="entry name" value="ATPase domain of HSP90 chaperone/DNA topoisomerase II/histidine kinase"/>
    <property type="match status" value="1"/>
</dbReference>
<dbReference type="CDD" id="cd00082">
    <property type="entry name" value="HisKA"/>
    <property type="match status" value="1"/>
</dbReference>
<dbReference type="InterPro" id="IPR000700">
    <property type="entry name" value="PAS-assoc_C"/>
</dbReference>
<feature type="domain" description="PAS" evidence="10">
    <location>
        <begin position="138"/>
        <end position="210"/>
    </location>
</feature>
<dbReference type="InterPro" id="IPR013655">
    <property type="entry name" value="PAS_fold_3"/>
</dbReference>
<dbReference type="AlphaFoldDB" id="A0A327L0A5"/>
<evidence type="ECO:0000256" key="6">
    <source>
        <dbReference type="ARBA" id="ARBA00022777"/>
    </source>
</evidence>
<protein>
    <recommendedName>
        <fullName evidence="2">histidine kinase</fullName>
        <ecNumber evidence="2">2.7.13.3</ecNumber>
    </recommendedName>
</protein>
<dbReference type="EC" id="2.7.13.3" evidence="2"/>
<dbReference type="Gene3D" id="3.30.450.20">
    <property type="entry name" value="PAS domain"/>
    <property type="match status" value="2"/>
</dbReference>
<dbReference type="SMART" id="SM00091">
    <property type="entry name" value="PAS"/>
    <property type="match status" value="2"/>
</dbReference>
<keyword evidence="3" id="KW-0597">Phosphoprotein</keyword>
<evidence type="ECO:0000256" key="7">
    <source>
        <dbReference type="ARBA" id="ARBA00022840"/>
    </source>
</evidence>
<reference evidence="12 13" key="1">
    <citation type="submission" date="2017-07" db="EMBL/GenBank/DDBJ databases">
        <title>Draft Genome Sequences of Select Purple Nonsulfur Bacteria.</title>
        <authorList>
            <person name="Lasarre B."/>
            <person name="Mckinlay J.B."/>
        </authorList>
    </citation>
    <scope>NUCLEOTIDE SEQUENCE [LARGE SCALE GENOMIC DNA]</scope>
    <source>
        <strain evidence="12 13">DSM 5909</strain>
    </source>
</reference>
<dbReference type="Proteomes" id="UP000249130">
    <property type="component" value="Unassembled WGS sequence"/>
</dbReference>
<keyword evidence="5" id="KW-0547">Nucleotide-binding</keyword>
<dbReference type="PRINTS" id="PR00344">
    <property type="entry name" value="BCTRLSENSOR"/>
</dbReference>
<dbReference type="FunFam" id="3.30.450.20:FF:000099">
    <property type="entry name" value="Sensory box sensor histidine kinase"/>
    <property type="match status" value="2"/>
</dbReference>
<evidence type="ECO:0000259" key="10">
    <source>
        <dbReference type="PROSITE" id="PS50112"/>
    </source>
</evidence>
<dbReference type="InterPro" id="IPR000014">
    <property type="entry name" value="PAS"/>
</dbReference>
<evidence type="ECO:0000256" key="4">
    <source>
        <dbReference type="ARBA" id="ARBA00022679"/>
    </source>
</evidence>
<keyword evidence="6" id="KW-0418">Kinase</keyword>
<dbReference type="FunFam" id="3.30.565.10:FF:000042">
    <property type="entry name" value="Two-component sensor histidine kinase KdpD"/>
    <property type="match status" value="1"/>
</dbReference>
<keyword evidence="13" id="KW-1185">Reference proteome</keyword>
<feature type="domain" description="PAC" evidence="11">
    <location>
        <begin position="92"/>
        <end position="144"/>
    </location>
</feature>
<dbReference type="OrthoDB" id="7568856at2"/>
<dbReference type="GO" id="GO:0000155">
    <property type="term" value="F:phosphorelay sensor kinase activity"/>
    <property type="evidence" value="ECO:0007669"/>
    <property type="project" value="InterPro"/>
</dbReference>
<comment type="caution">
    <text evidence="12">The sequence shown here is derived from an EMBL/GenBank/DDBJ whole genome shotgun (WGS) entry which is preliminary data.</text>
</comment>
<dbReference type="InterPro" id="IPR003594">
    <property type="entry name" value="HATPase_dom"/>
</dbReference>
<accession>A0A327L0A5</accession>
<dbReference type="EMBL" id="NPEX01000041">
    <property type="protein sequence ID" value="RAI44560.1"/>
    <property type="molecule type" value="Genomic_DNA"/>
</dbReference>
<dbReference type="InterPro" id="IPR004358">
    <property type="entry name" value="Sig_transdc_His_kin-like_C"/>
</dbReference>
<dbReference type="InterPro" id="IPR052162">
    <property type="entry name" value="Sensor_kinase/Photoreceptor"/>
</dbReference>
<comment type="catalytic activity">
    <reaction evidence="1">
        <text>ATP + protein L-histidine = ADP + protein N-phospho-L-histidine.</text>
        <dbReference type="EC" id="2.7.13.3"/>
    </reaction>
</comment>
<keyword evidence="8" id="KW-0902">Two-component regulatory system</keyword>
<dbReference type="SUPFAM" id="SSF55785">
    <property type="entry name" value="PYP-like sensor domain (PAS domain)"/>
    <property type="match status" value="2"/>
</dbReference>
<sequence length="510" mass="57190">MTVRTAADMDERVQLDALQLEILRVTVDTIPIQVWRMQADGRVTFLNRRWLDYTGLAREEVLGLAWRSAIHPDDLPPLLAEWRRLRATGEGGEFEARLRRHDGVYRWFLMRAEPLLDASGTVVGWCGANTDIEARRCAEHALRLIVDTIPVMAWQADADGAMEFQNQRWRDYTGLALEQAVGWRWAEGDLVHPDDLPGLLTSWRAILTAQSPGEAEARLRRRDGEYRWLLFRAEPLRNEAGTIIKWFGTNLDIEDRRRAEDSLRQAQAQLAQVTRVTTLGEMTASIAHEVNQPLSAIQTNAEAGLRWLARPEQALAETRRVLHSIIGNADRASTVIQRIRDLTRKTTPEMRPIAIGTAVEEVLLLVAHEASVHKTVIRTDLAHDLPVVRGDRVQLQQVLINLLVNAMEAMAGLCGRPRDILIRTRPYEDGIVVEVEDSGPGIDGAEIERLFDPFVTTKPDGMGMGLSISRSIVAAHGGRIWAKANEGPGVTFRFTLPVRDPKTESDVPAD</sequence>
<dbReference type="SMART" id="SM00086">
    <property type="entry name" value="PAC"/>
    <property type="match status" value="2"/>
</dbReference>
<dbReference type="Pfam" id="PF02518">
    <property type="entry name" value="HATPase_c"/>
    <property type="match status" value="1"/>
</dbReference>
<dbReference type="PROSITE" id="PS50113">
    <property type="entry name" value="PAC"/>
    <property type="match status" value="2"/>
</dbReference>
<evidence type="ECO:0000256" key="3">
    <source>
        <dbReference type="ARBA" id="ARBA00022553"/>
    </source>
</evidence>
<feature type="domain" description="PAS" evidence="10">
    <location>
        <begin position="19"/>
        <end position="92"/>
    </location>
</feature>
<dbReference type="InterPro" id="IPR036097">
    <property type="entry name" value="HisK_dim/P_sf"/>
</dbReference>
<dbReference type="PANTHER" id="PTHR43304">
    <property type="entry name" value="PHYTOCHROME-LIKE PROTEIN CPH1"/>
    <property type="match status" value="1"/>
</dbReference>
<dbReference type="InterPro" id="IPR003661">
    <property type="entry name" value="HisK_dim/P_dom"/>
</dbReference>